<gene>
    <name evidence="4" type="ORF">SAMN05216214_12116</name>
</gene>
<feature type="domain" description="Response regulatory" evidence="3">
    <location>
        <begin position="5"/>
        <end position="122"/>
    </location>
</feature>
<dbReference type="CDD" id="cd16936">
    <property type="entry name" value="HATPase_RsbW-like"/>
    <property type="match status" value="1"/>
</dbReference>
<evidence type="ECO:0000259" key="3">
    <source>
        <dbReference type="PROSITE" id="PS50110"/>
    </source>
</evidence>
<dbReference type="SMART" id="SM00331">
    <property type="entry name" value="PP2C_SIG"/>
    <property type="match status" value="1"/>
</dbReference>
<dbReference type="GO" id="GO:0000160">
    <property type="term" value="P:phosphorelay signal transduction system"/>
    <property type="evidence" value="ECO:0007669"/>
    <property type="project" value="InterPro"/>
</dbReference>
<dbReference type="InterPro" id="IPR052016">
    <property type="entry name" value="Bact_Sigma-Reg"/>
</dbReference>
<dbReference type="InterPro" id="IPR003594">
    <property type="entry name" value="HATPase_dom"/>
</dbReference>
<protein>
    <submittedName>
        <fullName evidence="4">Histidine kinase-like ATPase domain-containing protein</fullName>
    </submittedName>
</protein>
<dbReference type="PROSITE" id="PS50110">
    <property type="entry name" value="RESPONSE_REGULATORY"/>
    <property type="match status" value="1"/>
</dbReference>
<dbReference type="AlphaFoldDB" id="A0A1H7SWZ0"/>
<dbReference type="Pfam" id="PF13581">
    <property type="entry name" value="HATPase_c_2"/>
    <property type="match status" value="1"/>
</dbReference>
<accession>A0A1H7SWZ0</accession>
<dbReference type="Gene3D" id="3.60.40.10">
    <property type="entry name" value="PPM-type phosphatase domain"/>
    <property type="match status" value="1"/>
</dbReference>
<dbReference type="GO" id="GO:0016791">
    <property type="term" value="F:phosphatase activity"/>
    <property type="evidence" value="ECO:0007669"/>
    <property type="project" value="TreeGrafter"/>
</dbReference>
<keyword evidence="1" id="KW-0378">Hydrolase</keyword>
<evidence type="ECO:0000256" key="2">
    <source>
        <dbReference type="PROSITE-ProRule" id="PRU00169"/>
    </source>
</evidence>
<dbReference type="STRING" id="1429083.GCA_001885685_02549"/>
<dbReference type="InterPro" id="IPR011006">
    <property type="entry name" value="CheY-like_superfamily"/>
</dbReference>
<proteinExistence type="predicted"/>
<dbReference type="Gene3D" id="3.30.565.10">
    <property type="entry name" value="Histidine kinase-like ATPase, C-terminal domain"/>
    <property type="match status" value="1"/>
</dbReference>
<dbReference type="PANTHER" id="PTHR43156">
    <property type="entry name" value="STAGE II SPORULATION PROTEIN E-RELATED"/>
    <property type="match status" value="1"/>
</dbReference>
<dbReference type="SUPFAM" id="SSF55874">
    <property type="entry name" value="ATPase domain of HSP90 chaperone/DNA topoisomerase II/histidine kinase"/>
    <property type="match status" value="1"/>
</dbReference>
<dbReference type="Pfam" id="PF07228">
    <property type="entry name" value="SpoIIE"/>
    <property type="match status" value="1"/>
</dbReference>
<dbReference type="RefSeq" id="WP_074870558.1">
    <property type="nucleotide sequence ID" value="NZ_FOAS01000021.1"/>
</dbReference>
<evidence type="ECO:0000256" key="1">
    <source>
        <dbReference type="ARBA" id="ARBA00022801"/>
    </source>
</evidence>
<evidence type="ECO:0000313" key="4">
    <source>
        <dbReference type="EMBL" id="SEL76978.1"/>
    </source>
</evidence>
<dbReference type="CDD" id="cd17574">
    <property type="entry name" value="REC_OmpR"/>
    <property type="match status" value="1"/>
</dbReference>
<dbReference type="PANTHER" id="PTHR43156:SF2">
    <property type="entry name" value="STAGE II SPORULATION PROTEIN E"/>
    <property type="match status" value="1"/>
</dbReference>
<dbReference type="InterPro" id="IPR036890">
    <property type="entry name" value="HATPase_C_sf"/>
</dbReference>
<dbReference type="InterPro" id="IPR001789">
    <property type="entry name" value="Sig_transdc_resp-reg_receiver"/>
</dbReference>
<keyword evidence="4" id="KW-0808">Transferase</keyword>
<dbReference type="Proteomes" id="UP000185766">
    <property type="component" value="Unassembled WGS sequence"/>
</dbReference>
<keyword evidence="4" id="KW-0418">Kinase</keyword>
<name>A0A1H7SWZ0_9GAMM</name>
<feature type="modified residue" description="4-aspartylphosphate" evidence="2">
    <location>
        <position position="54"/>
    </location>
</feature>
<keyword evidence="2" id="KW-0597">Phosphoprotein</keyword>
<dbReference type="InterPro" id="IPR036457">
    <property type="entry name" value="PPM-type-like_dom_sf"/>
</dbReference>
<sequence length="568" mass="63202">MKALRLLVVDDDQLIGQSIEEFAKSLGHTAVYAQNGAQALAHFGEQEFDLVLLDRVMPGMDGLELAGKLRRLQQGRNWCPLIMLSGFSEVDEQIEALNAGCDDFLAKPINFHVLEAKIHAFRRTADLQAQISRKNRELLHLREVQEEERRIAQHLMARLVRQEHLNHSNVQHMIYPASLLSGDLLLACPSNNGDIYVMLADATGHGLPAAITLIPLTQTFYAMASKGFQLATIAAELNLQNRQYNPVDRFVAATLAVFRPREHILEIWNGGIPPALLLDKKGQVLRRFASRNVPFGVLPNDEFINETELCQIREDCQLLLYSDGLIEGCNPAGEQYGKERLEQALHNVAPERRLEAIRRSAFSYLDGQPIQDDLSCLLLSCPLELANKQPARKGGQVSSQVGEWRFSVSLSAEQLKRLDMLPLLVGWGQSLGVEPSLRGSFNLIMAELLSNALDHGVLEMDSRIKGEVEGFERYIEERSQRLQGLEQGEIDIEIAHRLTPQGGTLAISVSDSGKGFDLHNLPEPNPGSLAYHGRGLQLVRALTEVLEVRGRGNEVYAELSTDSAAQER</sequence>
<organism evidence="4 5">
    <name type="scientific">Atopomonas hussainii</name>
    <dbReference type="NCBI Taxonomy" id="1429083"/>
    <lineage>
        <taxon>Bacteria</taxon>
        <taxon>Pseudomonadati</taxon>
        <taxon>Pseudomonadota</taxon>
        <taxon>Gammaproteobacteria</taxon>
        <taxon>Pseudomonadales</taxon>
        <taxon>Pseudomonadaceae</taxon>
        <taxon>Atopomonas</taxon>
    </lineage>
</organism>
<evidence type="ECO:0000313" key="5">
    <source>
        <dbReference type="Proteomes" id="UP000185766"/>
    </source>
</evidence>
<dbReference type="Pfam" id="PF00072">
    <property type="entry name" value="Response_reg"/>
    <property type="match status" value="1"/>
</dbReference>
<dbReference type="GO" id="GO:0016301">
    <property type="term" value="F:kinase activity"/>
    <property type="evidence" value="ECO:0007669"/>
    <property type="project" value="UniProtKB-KW"/>
</dbReference>
<dbReference type="SUPFAM" id="SSF52172">
    <property type="entry name" value="CheY-like"/>
    <property type="match status" value="1"/>
</dbReference>
<keyword evidence="5" id="KW-1185">Reference proteome</keyword>
<dbReference type="SMART" id="SM00448">
    <property type="entry name" value="REC"/>
    <property type="match status" value="1"/>
</dbReference>
<dbReference type="InterPro" id="IPR001932">
    <property type="entry name" value="PPM-type_phosphatase-like_dom"/>
</dbReference>
<dbReference type="EMBL" id="FOAS01000021">
    <property type="protein sequence ID" value="SEL76978.1"/>
    <property type="molecule type" value="Genomic_DNA"/>
</dbReference>
<dbReference type="Gene3D" id="3.40.50.2300">
    <property type="match status" value="1"/>
</dbReference>
<reference evidence="4 5" key="1">
    <citation type="submission" date="2016-10" db="EMBL/GenBank/DDBJ databases">
        <authorList>
            <person name="de Groot N.N."/>
        </authorList>
    </citation>
    <scope>NUCLEOTIDE SEQUENCE [LARGE SCALE GENOMIC DNA]</scope>
    <source>
        <strain evidence="4 5">JCM 19513</strain>
    </source>
</reference>